<dbReference type="EMBL" id="BK014735">
    <property type="protein sequence ID" value="DAD73365.1"/>
    <property type="molecule type" value="Genomic_DNA"/>
</dbReference>
<sequence length="30" mass="3380">MSVGTINSKFIAGFRLHTGFLKHDLEDTPF</sequence>
<proteinExistence type="predicted"/>
<accession>A0A8S5LTL3</accession>
<protein>
    <submittedName>
        <fullName evidence="1">Uncharacterized protein</fullName>
    </submittedName>
</protein>
<organism evidence="1">
    <name type="scientific">Siphoviridae sp. ctKm44</name>
    <dbReference type="NCBI Taxonomy" id="2826245"/>
    <lineage>
        <taxon>Viruses</taxon>
        <taxon>Duplodnaviria</taxon>
        <taxon>Heunggongvirae</taxon>
        <taxon>Uroviricota</taxon>
        <taxon>Caudoviricetes</taxon>
    </lineage>
</organism>
<name>A0A8S5LTL3_9CAUD</name>
<evidence type="ECO:0000313" key="1">
    <source>
        <dbReference type="EMBL" id="DAD73365.1"/>
    </source>
</evidence>
<reference evidence="1" key="1">
    <citation type="journal article" date="2021" name="Proc. Natl. Acad. Sci. U.S.A.">
        <title>A Catalog of Tens of Thousands of Viruses from Human Metagenomes Reveals Hidden Associations with Chronic Diseases.</title>
        <authorList>
            <person name="Tisza M.J."/>
            <person name="Buck C.B."/>
        </authorList>
    </citation>
    <scope>NUCLEOTIDE SEQUENCE</scope>
    <source>
        <strain evidence="1">CtKm44</strain>
    </source>
</reference>